<proteinExistence type="predicted"/>
<accession>X1DFJ8</accession>
<dbReference type="Gene3D" id="2.115.10.20">
    <property type="entry name" value="Glycosyl hydrolase domain, family 43"/>
    <property type="match status" value="1"/>
</dbReference>
<sequence>DTGKYKLYVSLEKEKKWYIYKLKDVSSPEGFDPSTAKLVFSPSSEAKDSRKVKDPYIINFGNIWYMFYSGSGEEPQEEAFLATSKNGVDWVRRGCILQRNTWHNYHSRMSCVLPLGKGFIFLYEGSSFSWYEPHFNLNIGFGYTADLKNFLDLTSEKPLLSSSGKGDFSTIRYVDYVFFNNKIVFYYEAARDENSFELRAVRINPLLGVHQESSKEKRMRIM</sequence>
<dbReference type="SUPFAM" id="SSF75005">
    <property type="entry name" value="Arabinanase/levansucrase/invertase"/>
    <property type="match status" value="1"/>
</dbReference>
<name>X1DFJ8_9ZZZZ</name>
<dbReference type="InterPro" id="IPR023296">
    <property type="entry name" value="Glyco_hydro_beta-prop_sf"/>
</dbReference>
<feature type="non-terminal residue" evidence="1">
    <location>
        <position position="1"/>
    </location>
</feature>
<reference evidence="1" key="1">
    <citation type="journal article" date="2014" name="Front. Microbiol.">
        <title>High frequency of phylogenetically diverse reductive dehalogenase-homologous genes in deep subseafloor sedimentary metagenomes.</title>
        <authorList>
            <person name="Kawai M."/>
            <person name="Futagami T."/>
            <person name="Toyoda A."/>
            <person name="Takaki Y."/>
            <person name="Nishi S."/>
            <person name="Hori S."/>
            <person name="Arai W."/>
            <person name="Tsubouchi T."/>
            <person name="Morono Y."/>
            <person name="Uchiyama I."/>
            <person name="Ito T."/>
            <person name="Fujiyama A."/>
            <person name="Inagaki F."/>
            <person name="Takami H."/>
        </authorList>
    </citation>
    <scope>NUCLEOTIDE SEQUENCE</scope>
    <source>
        <strain evidence="1">Expedition CK06-06</strain>
    </source>
</reference>
<comment type="caution">
    <text evidence="1">The sequence shown here is derived from an EMBL/GenBank/DDBJ whole genome shotgun (WGS) entry which is preliminary data.</text>
</comment>
<dbReference type="EMBL" id="BARU01004316">
    <property type="protein sequence ID" value="GAH19611.1"/>
    <property type="molecule type" value="Genomic_DNA"/>
</dbReference>
<evidence type="ECO:0000313" key="1">
    <source>
        <dbReference type="EMBL" id="GAH19611.1"/>
    </source>
</evidence>
<evidence type="ECO:0008006" key="2">
    <source>
        <dbReference type="Google" id="ProtNLM"/>
    </source>
</evidence>
<gene>
    <name evidence="1" type="ORF">S03H2_08760</name>
</gene>
<dbReference type="AlphaFoldDB" id="X1DFJ8"/>
<organism evidence="1">
    <name type="scientific">marine sediment metagenome</name>
    <dbReference type="NCBI Taxonomy" id="412755"/>
    <lineage>
        <taxon>unclassified sequences</taxon>
        <taxon>metagenomes</taxon>
        <taxon>ecological metagenomes</taxon>
    </lineage>
</organism>
<protein>
    <recommendedName>
        <fullName evidence="2">Glycosyl hydrolase family 32 N-terminal domain-containing protein</fullName>
    </recommendedName>
</protein>